<feature type="compositionally biased region" description="Low complexity" evidence="1">
    <location>
        <begin position="11"/>
        <end position="33"/>
    </location>
</feature>
<dbReference type="RefSeq" id="WP_313868781.1">
    <property type="nucleotide sequence ID" value="NZ_CP132507.1"/>
</dbReference>
<feature type="region of interest" description="Disordered" evidence="1">
    <location>
        <begin position="1"/>
        <end position="46"/>
    </location>
</feature>
<proteinExistence type="predicted"/>
<protein>
    <submittedName>
        <fullName evidence="2">Uncharacterized protein</fullName>
    </submittedName>
</protein>
<reference evidence="2 3" key="1">
    <citation type="submission" date="2023-08" db="EMBL/GenBank/DDBJ databases">
        <title>Rhodoferax potami sp. nov. and Rhodoferax mekongensis sp. nov., isolated from the Mekong River in Thailand.</title>
        <authorList>
            <person name="Kitikhun S."/>
            <person name="Charoenyingcharoen P."/>
            <person name="Siriarchawattana P."/>
            <person name="Likhitrattanapisal S."/>
            <person name="Nilsakha T."/>
            <person name="Chanpet A."/>
            <person name="Rattanawaree P."/>
            <person name="Ingsriswang S."/>
        </authorList>
    </citation>
    <scope>NUCLEOTIDE SEQUENCE [LARGE SCALE GENOMIC DNA]</scope>
    <source>
        <strain evidence="2 3">TBRC 17307</strain>
    </source>
</reference>
<name>A0ABZ0B2B1_9BURK</name>
<accession>A0ABZ0B2B1</accession>
<evidence type="ECO:0000313" key="2">
    <source>
        <dbReference type="EMBL" id="WNO06059.1"/>
    </source>
</evidence>
<sequence length="229" mass="23392">MASAIPNPFDTQQAAATTATQATTPTEANPAPQIASTPTATPQAVNVTPGQMVEDRTAKIVAEDSPIMQLARSRAEQQANSRGLINSTIAAGAGQTAVLDAATGIAKQDAATEANAATANAKAANDMQLANQDAQIKTNTANLTAASNTNLASIEAQYKNLTTASSSAASIINKTTEMVNSIMQNTTLDAAAKQKAIDTYNANAKKSLQLIGALAGDVDLSSYLDEVLA</sequence>
<feature type="compositionally biased region" description="Polar residues" evidence="1">
    <location>
        <begin position="34"/>
        <end position="46"/>
    </location>
</feature>
<evidence type="ECO:0000313" key="3">
    <source>
        <dbReference type="Proteomes" id="UP001302257"/>
    </source>
</evidence>
<keyword evidence="3" id="KW-1185">Reference proteome</keyword>
<organism evidence="2 3">
    <name type="scientific">Rhodoferax mekongensis</name>
    <dbReference type="NCBI Taxonomy" id="3068341"/>
    <lineage>
        <taxon>Bacteria</taxon>
        <taxon>Pseudomonadati</taxon>
        <taxon>Pseudomonadota</taxon>
        <taxon>Betaproteobacteria</taxon>
        <taxon>Burkholderiales</taxon>
        <taxon>Comamonadaceae</taxon>
        <taxon>Rhodoferax</taxon>
    </lineage>
</organism>
<dbReference type="EMBL" id="CP132507">
    <property type="protein sequence ID" value="WNO06059.1"/>
    <property type="molecule type" value="Genomic_DNA"/>
</dbReference>
<gene>
    <name evidence="2" type="ORF">RAN89_06410</name>
</gene>
<dbReference type="Proteomes" id="UP001302257">
    <property type="component" value="Chromosome"/>
</dbReference>
<evidence type="ECO:0000256" key="1">
    <source>
        <dbReference type="SAM" id="MobiDB-lite"/>
    </source>
</evidence>